<protein>
    <submittedName>
        <fullName evidence="3">Glycerophosphodiester phosphodiesterase</fullName>
    </submittedName>
</protein>
<organism evidence="3 4">
    <name type="scientific">Turicibacter bilis</name>
    <dbReference type="NCBI Taxonomy" id="2735723"/>
    <lineage>
        <taxon>Bacteria</taxon>
        <taxon>Bacillati</taxon>
        <taxon>Bacillota</taxon>
        <taxon>Erysipelotrichia</taxon>
        <taxon>Erysipelotrichales</taxon>
        <taxon>Turicibacteraceae</taxon>
        <taxon>Turicibacter</taxon>
    </lineage>
</organism>
<dbReference type="Pfam" id="PF10110">
    <property type="entry name" value="GPDPase_memb"/>
    <property type="match status" value="1"/>
</dbReference>
<dbReference type="GO" id="GO:0006629">
    <property type="term" value="P:lipid metabolic process"/>
    <property type="evidence" value="ECO:0007669"/>
    <property type="project" value="InterPro"/>
</dbReference>
<dbReference type="Pfam" id="PF03009">
    <property type="entry name" value="GDPD"/>
    <property type="match status" value="1"/>
</dbReference>
<feature type="transmembrane region" description="Helical" evidence="1">
    <location>
        <begin position="16"/>
        <end position="39"/>
    </location>
</feature>
<dbReference type="InterPro" id="IPR030395">
    <property type="entry name" value="GP_PDE_dom"/>
</dbReference>
<evidence type="ECO:0000313" key="3">
    <source>
        <dbReference type="EMBL" id="UUF07481.1"/>
    </source>
</evidence>
<dbReference type="Gene3D" id="3.20.20.190">
    <property type="entry name" value="Phosphatidylinositol (PI) phosphodiesterase"/>
    <property type="match status" value="1"/>
</dbReference>
<name>A0A9Q9FFB5_9FIRM</name>
<dbReference type="GO" id="GO:0008081">
    <property type="term" value="F:phosphoric diester hydrolase activity"/>
    <property type="evidence" value="ECO:0007669"/>
    <property type="project" value="InterPro"/>
</dbReference>
<dbReference type="PANTHER" id="PTHR46211:SF8">
    <property type="entry name" value="PHOSPHODIESTERASE"/>
    <property type="match status" value="1"/>
</dbReference>
<evidence type="ECO:0000259" key="2">
    <source>
        <dbReference type="PROSITE" id="PS51704"/>
    </source>
</evidence>
<proteinExistence type="predicted"/>
<dbReference type="PANTHER" id="PTHR46211">
    <property type="entry name" value="GLYCEROPHOSPHORYL DIESTER PHOSPHODIESTERASE"/>
    <property type="match status" value="1"/>
</dbReference>
<dbReference type="InterPro" id="IPR017946">
    <property type="entry name" value="PLC-like_Pdiesterase_TIM-brl"/>
</dbReference>
<dbReference type="CDD" id="cd08579">
    <property type="entry name" value="GDPD_memb_like"/>
    <property type="match status" value="1"/>
</dbReference>
<dbReference type="EMBL" id="CP071250">
    <property type="protein sequence ID" value="UUF07481.1"/>
    <property type="molecule type" value="Genomic_DNA"/>
</dbReference>
<feature type="transmembrane region" description="Helical" evidence="1">
    <location>
        <begin position="220"/>
        <end position="250"/>
    </location>
</feature>
<dbReference type="PROSITE" id="PS51704">
    <property type="entry name" value="GP_PDE"/>
    <property type="match status" value="1"/>
</dbReference>
<dbReference type="InterPro" id="IPR018476">
    <property type="entry name" value="GlyceroP-diester-Pdiesterase_M"/>
</dbReference>
<gene>
    <name evidence="3" type="ORF">J0J70_07510</name>
</gene>
<dbReference type="AlphaFoldDB" id="A0A9Q9FFB5"/>
<sequence length="595" mass="68062">MLHLIKQTLYYIKWNWLTLLLFELIHKFFALVVIIPMFFSILTSMMQQADLTYLSPSIIYHFIFSPSTLILGFSMILCLGYYFFFEIQAIFILIQCAIYQQRPSIFRLIEQSIKQSCTILYPKNIILLFPLIFFIPVSAFVFKFVFLDGASMTEFLFDFIYQRAPLHPMYFVFIVLIELLCLHFIFTFPIFIYKKTSVLSACQESLQLTKKNVRQLIPLLIRWSLLVAIGFMTVYGFFIFSCALVIKVILPSSKAMMVFFNASLMIKNMLTIIAPSLFLIGTCAFITTLYVQSPHSFIPHLSSGYASKRQHPILLASTTLILSLLVGELISPDNLYNVNKHLSDEMQIIAHRASATHAPENTLAALDYAILSGAHMAEIDVQQTKDGEIILMHDANLKRTTGFNGKVSEATYSDIQTLEAGNWFSSEFDGEPVPTLEEVLQRSKGQITLMIEIKAKDHPVDVARKVIELIEAYNMEKECLIGAMDYRVLQAVKMINPKIQTVYITALAYGDYQDLEDVDYYSIEASFISYALIDQIHRSGKQIYAWTVNKESTMQSMISMQVDGIITDDPVLLQNQLNDISDRYISFISDLLFDQ</sequence>
<feature type="transmembrane region" description="Helical" evidence="1">
    <location>
        <begin position="270"/>
        <end position="291"/>
    </location>
</feature>
<feature type="transmembrane region" description="Helical" evidence="1">
    <location>
        <begin position="312"/>
        <end position="330"/>
    </location>
</feature>
<dbReference type="RefSeq" id="WP_212724274.1">
    <property type="nucleotide sequence ID" value="NZ_CP071250.1"/>
</dbReference>
<dbReference type="Proteomes" id="UP001058072">
    <property type="component" value="Chromosome"/>
</dbReference>
<reference evidence="3" key="1">
    <citation type="submission" date="2021-03" db="EMBL/GenBank/DDBJ databases">
        <title>Comparative Genomics and Metabolomics in the genus Turicibacter.</title>
        <authorList>
            <person name="Maki J."/>
            <person name="Looft T."/>
        </authorList>
    </citation>
    <scope>NUCLEOTIDE SEQUENCE</scope>
    <source>
        <strain evidence="3">ISU324</strain>
    </source>
</reference>
<feature type="transmembrane region" description="Helical" evidence="1">
    <location>
        <begin position="120"/>
        <end position="147"/>
    </location>
</feature>
<keyword evidence="1" id="KW-0812">Transmembrane</keyword>
<feature type="transmembrane region" description="Helical" evidence="1">
    <location>
        <begin position="167"/>
        <end position="193"/>
    </location>
</feature>
<keyword evidence="1" id="KW-0472">Membrane</keyword>
<keyword evidence="1" id="KW-1133">Transmembrane helix</keyword>
<feature type="transmembrane region" description="Helical" evidence="1">
    <location>
        <begin position="51"/>
        <end position="73"/>
    </location>
</feature>
<evidence type="ECO:0000256" key="1">
    <source>
        <dbReference type="SAM" id="Phobius"/>
    </source>
</evidence>
<accession>A0A9Q9FFB5</accession>
<feature type="domain" description="GP-PDE" evidence="2">
    <location>
        <begin position="346"/>
        <end position="577"/>
    </location>
</feature>
<dbReference type="SUPFAM" id="SSF51695">
    <property type="entry name" value="PLC-like phosphodiesterases"/>
    <property type="match status" value="1"/>
</dbReference>
<evidence type="ECO:0000313" key="4">
    <source>
        <dbReference type="Proteomes" id="UP001058072"/>
    </source>
</evidence>